<keyword evidence="2" id="KW-1185">Reference proteome</keyword>
<evidence type="ECO:0000313" key="2">
    <source>
        <dbReference type="Proteomes" id="UP000578819"/>
    </source>
</evidence>
<sequence length="40" mass="4700">MRDAYQRGILRQAGAVYQFRHSRLQTYLAQQHVPQSAPTR</sequence>
<proteinExistence type="predicted"/>
<dbReference type="Proteomes" id="UP000578819">
    <property type="component" value="Unassembled WGS sequence"/>
</dbReference>
<gene>
    <name evidence="1" type="ORF">FHR38_003436</name>
</gene>
<name>A0A7W7WQV4_9ACTN</name>
<dbReference type="EMBL" id="JACHJW010000001">
    <property type="protein sequence ID" value="MBB4959703.1"/>
    <property type="molecule type" value="Genomic_DNA"/>
</dbReference>
<protein>
    <submittedName>
        <fullName evidence="1">Uncharacterized protein</fullName>
    </submittedName>
</protein>
<dbReference type="AlphaFoldDB" id="A0A7W7WQV4"/>
<comment type="caution">
    <text evidence="1">The sequence shown here is derived from an EMBL/GenBank/DDBJ whole genome shotgun (WGS) entry which is preliminary data.</text>
</comment>
<reference evidence="1 2" key="1">
    <citation type="submission" date="2020-08" db="EMBL/GenBank/DDBJ databases">
        <title>Sequencing the genomes of 1000 actinobacteria strains.</title>
        <authorList>
            <person name="Klenk H.-P."/>
        </authorList>
    </citation>
    <scope>NUCLEOTIDE SEQUENCE [LARGE SCALE GENOMIC DNA]</scope>
    <source>
        <strain evidence="1 2">DSM 45886</strain>
    </source>
</reference>
<evidence type="ECO:0000313" key="1">
    <source>
        <dbReference type="EMBL" id="MBB4959703.1"/>
    </source>
</evidence>
<organism evidence="1 2">
    <name type="scientific">Micromonospora polyrhachis</name>
    <dbReference type="NCBI Taxonomy" id="1282883"/>
    <lineage>
        <taxon>Bacteria</taxon>
        <taxon>Bacillati</taxon>
        <taxon>Actinomycetota</taxon>
        <taxon>Actinomycetes</taxon>
        <taxon>Micromonosporales</taxon>
        <taxon>Micromonosporaceae</taxon>
        <taxon>Micromonospora</taxon>
    </lineage>
</organism>
<accession>A0A7W7WQV4</accession>
<dbReference type="RefSeq" id="WP_281384867.1">
    <property type="nucleotide sequence ID" value="NZ_JACHJW010000001.1"/>
</dbReference>